<keyword evidence="3" id="KW-1185">Reference proteome</keyword>
<organism evidence="2 3">
    <name type="scientific">Dysgonomonas macrotermitis</name>
    <dbReference type="NCBI Taxonomy" id="1346286"/>
    <lineage>
        <taxon>Bacteria</taxon>
        <taxon>Pseudomonadati</taxon>
        <taxon>Bacteroidota</taxon>
        <taxon>Bacteroidia</taxon>
        <taxon>Bacteroidales</taxon>
        <taxon>Dysgonomonadaceae</taxon>
        <taxon>Dysgonomonas</taxon>
    </lineage>
</organism>
<evidence type="ECO:0000313" key="2">
    <source>
        <dbReference type="EMBL" id="SHG13623.1"/>
    </source>
</evidence>
<dbReference type="STRING" id="1346286.SAMN05444362_11622"/>
<accession>A0A1M5HCF3</accession>
<keyword evidence="1" id="KW-0175">Coiled coil</keyword>
<sequence length="672" mass="74941">MGDNKKIFIIEIDGLKKAYEDISKLIEKLNTLDQQISNSKTSLLIAEVFSSSSTLLTNTNVQIENLSKAINGLTPLIDITKKLAEIQTDSNKEVGIIKTKTEKIEAINIASFAKRSEAYQSLLDGMKKGEQEYRTSLSQTIEKIEESSKKSGGEVLKYTAESKVLYMQHFETLEKLYASDAEKLKVTLAQKEEYEKKYVDRLKVVQDEMIKLIKEKDKLFDLEKVIIDAKNIKTDIIKNNDTTTNVDATRAQLEQTQEDIDNLNKSLKDSKEAADLFFTSVRGMYAEVLGDHLDSLVNLDKESAEYQALSDTQKKSLEEYKGILDLKSDYDNKYLLKKAEMHVLEEKQQATSNSVMLKGLTETLDQIGLQWSRYGSQLQTMMTNLSSFMTASKDLYTAEAAKVGEAITAIDKQLQASTEKRKALEEEAKTATGGRLIALEEQKAREIEVSKELEARKKEEATEKARLEKEAEKRDKRAKRLAIVMSIPKAVADVAAGVSKALSLGLLGIPIAAIIAAQGAIQIATVKKQLDKINLEDGGLLRGKRHSQGGMRIEGTNIEVEGDEYVVNRISTRKNLGLIEYINKERRELAPEDLTGYFSRSKGYSQPQVATRRMYEEGGQLTNLEMVGSVTAPDNDKILEAISRIDFRPVVSVVDIASAQRSVTTVQSSVGI</sequence>
<gene>
    <name evidence="2" type="ORF">SAMN05444362_11622</name>
</gene>
<dbReference type="OrthoDB" id="996467at2"/>
<evidence type="ECO:0000256" key="1">
    <source>
        <dbReference type="SAM" id="Coils"/>
    </source>
</evidence>
<name>A0A1M5HCF3_9BACT</name>
<dbReference type="RefSeq" id="WP_062182912.1">
    <property type="nucleotide sequence ID" value="NZ_BBXL01000019.1"/>
</dbReference>
<evidence type="ECO:0000313" key="3">
    <source>
        <dbReference type="Proteomes" id="UP000184480"/>
    </source>
</evidence>
<protein>
    <submittedName>
        <fullName evidence="2">Uncharacterized protein</fullName>
    </submittedName>
</protein>
<reference evidence="3" key="1">
    <citation type="submission" date="2016-11" db="EMBL/GenBank/DDBJ databases">
        <authorList>
            <person name="Varghese N."/>
            <person name="Submissions S."/>
        </authorList>
    </citation>
    <scope>NUCLEOTIDE SEQUENCE [LARGE SCALE GENOMIC DNA]</scope>
    <source>
        <strain evidence="3">DSM 27370</strain>
    </source>
</reference>
<dbReference type="AlphaFoldDB" id="A0A1M5HCF3"/>
<feature type="coiled-coil region" evidence="1">
    <location>
        <begin position="407"/>
        <end position="477"/>
    </location>
</feature>
<proteinExistence type="predicted"/>
<dbReference type="EMBL" id="FQUC01000016">
    <property type="protein sequence ID" value="SHG13623.1"/>
    <property type="molecule type" value="Genomic_DNA"/>
</dbReference>
<feature type="coiled-coil region" evidence="1">
    <location>
        <begin position="239"/>
        <end position="273"/>
    </location>
</feature>
<dbReference type="Proteomes" id="UP000184480">
    <property type="component" value="Unassembled WGS sequence"/>
</dbReference>